<sequence>MLVAWKSFFLKELFLFLPFQVRRVLFCFLVSASPTGLPPGGSQEGAFPRGCRGGLPQVPPLPFLPQNIPCVAPTPLGDHLLVARLTSLFSKLPGPCSPHGTHRQVTTGADGWASSCCPSVDSGHLRRAASQFRP</sequence>
<feature type="signal peptide" evidence="1">
    <location>
        <begin position="1"/>
        <end position="23"/>
    </location>
</feature>
<evidence type="ECO:0000313" key="3">
    <source>
        <dbReference type="Proteomes" id="UP000593571"/>
    </source>
</evidence>
<protein>
    <recommendedName>
        <fullName evidence="4">Secreted protein</fullName>
    </recommendedName>
</protein>
<gene>
    <name evidence="2" type="ORF">HJG63_011110</name>
</gene>
<dbReference type="Proteomes" id="UP000593571">
    <property type="component" value="Unassembled WGS sequence"/>
</dbReference>
<dbReference type="AlphaFoldDB" id="A0A7J8HRR2"/>
<proteinExistence type="predicted"/>
<evidence type="ECO:0000313" key="2">
    <source>
        <dbReference type="EMBL" id="KAF6475017.1"/>
    </source>
</evidence>
<evidence type="ECO:0000256" key="1">
    <source>
        <dbReference type="SAM" id="SignalP"/>
    </source>
</evidence>
<keyword evidence="1" id="KW-0732">Signal</keyword>
<name>A0A7J8HRR2_ROUAE</name>
<feature type="chain" id="PRO_5029758962" description="Secreted protein" evidence="1">
    <location>
        <begin position="24"/>
        <end position="134"/>
    </location>
</feature>
<reference evidence="2 3" key="1">
    <citation type="journal article" date="2020" name="Nature">
        <title>Six reference-quality genomes reveal evolution of bat adaptations.</title>
        <authorList>
            <person name="Jebb D."/>
            <person name="Huang Z."/>
            <person name="Pippel M."/>
            <person name="Hughes G.M."/>
            <person name="Lavrichenko K."/>
            <person name="Devanna P."/>
            <person name="Winkler S."/>
            <person name="Jermiin L.S."/>
            <person name="Skirmuntt E.C."/>
            <person name="Katzourakis A."/>
            <person name="Burkitt-Gray L."/>
            <person name="Ray D.A."/>
            <person name="Sullivan K.A.M."/>
            <person name="Roscito J.G."/>
            <person name="Kirilenko B.M."/>
            <person name="Davalos L.M."/>
            <person name="Corthals A.P."/>
            <person name="Power M.L."/>
            <person name="Jones G."/>
            <person name="Ransome R.D."/>
            <person name="Dechmann D.K.N."/>
            <person name="Locatelli A.G."/>
            <person name="Puechmaille S.J."/>
            <person name="Fedrigo O."/>
            <person name="Jarvis E.D."/>
            <person name="Hiller M."/>
            <person name="Vernes S.C."/>
            <person name="Myers E.W."/>
            <person name="Teeling E.C."/>
        </authorList>
    </citation>
    <scope>NUCLEOTIDE SEQUENCE [LARGE SCALE GENOMIC DNA]</scope>
    <source>
        <strain evidence="2">MRouAeg1</strain>
        <tissue evidence="2">Muscle</tissue>
    </source>
</reference>
<accession>A0A7J8HRR2</accession>
<comment type="caution">
    <text evidence="2">The sequence shown here is derived from an EMBL/GenBank/DDBJ whole genome shotgun (WGS) entry which is preliminary data.</text>
</comment>
<evidence type="ECO:0008006" key="4">
    <source>
        <dbReference type="Google" id="ProtNLM"/>
    </source>
</evidence>
<keyword evidence="3" id="KW-1185">Reference proteome</keyword>
<dbReference type="EMBL" id="JACASE010000004">
    <property type="protein sequence ID" value="KAF6475017.1"/>
    <property type="molecule type" value="Genomic_DNA"/>
</dbReference>
<organism evidence="2 3">
    <name type="scientific">Rousettus aegyptiacus</name>
    <name type="common">Egyptian fruit bat</name>
    <name type="synonym">Pteropus aegyptiacus</name>
    <dbReference type="NCBI Taxonomy" id="9407"/>
    <lineage>
        <taxon>Eukaryota</taxon>
        <taxon>Metazoa</taxon>
        <taxon>Chordata</taxon>
        <taxon>Craniata</taxon>
        <taxon>Vertebrata</taxon>
        <taxon>Euteleostomi</taxon>
        <taxon>Mammalia</taxon>
        <taxon>Eutheria</taxon>
        <taxon>Laurasiatheria</taxon>
        <taxon>Chiroptera</taxon>
        <taxon>Yinpterochiroptera</taxon>
        <taxon>Pteropodoidea</taxon>
        <taxon>Pteropodidae</taxon>
        <taxon>Rousettinae</taxon>
        <taxon>Rousettus</taxon>
    </lineage>
</organism>